<reference evidence="1" key="1">
    <citation type="journal article" date="2015" name="Front. Microbiol.">
        <title>Combining genomic sequencing methods to explore viral diversity and reveal potential virus-host interactions.</title>
        <authorList>
            <person name="Chow C.E."/>
            <person name="Winget D.M."/>
            <person name="White R.A.III."/>
            <person name="Hallam S.J."/>
            <person name="Suttle C.A."/>
        </authorList>
    </citation>
    <scope>NUCLEOTIDE SEQUENCE</scope>
    <source>
        <strain evidence="1">Anoxic2_3</strain>
    </source>
</reference>
<organism evidence="1">
    <name type="scientific">uncultured marine virus</name>
    <dbReference type="NCBI Taxonomy" id="186617"/>
    <lineage>
        <taxon>Viruses</taxon>
        <taxon>environmental samples</taxon>
    </lineage>
</organism>
<evidence type="ECO:0000313" key="1">
    <source>
        <dbReference type="EMBL" id="AKH46912.1"/>
    </source>
</evidence>
<accession>A0A0F7L5X9</accession>
<protein>
    <submittedName>
        <fullName evidence="1">Uncharacterized protein</fullName>
    </submittedName>
</protein>
<dbReference type="EMBL" id="KR029587">
    <property type="protein sequence ID" value="AKH46912.1"/>
    <property type="molecule type" value="Genomic_DNA"/>
</dbReference>
<proteinExistence type="predicted"/>
<name>A0A0F7L5X9_9VIRU</name>
<reference evidence="1" key="2">
    <citation type="submission" date="2015-03" db="EMBL/GenBank/DDBJ databases">
        <authorList>
            <person name="Chow C.-E.T."/>
            <person name="Winget D.M."/>
            <person name="White R.A.III."/>
            <person name="Hallam S.J."/>
            <person name="Suttle C.A."/>
        </authorList>
    </citation>
    <scope>NUCLEOTIDE SEQUENCE</scope>
    <source>
        <strain evidence="1">Anoxic2_3</strain>
    </source>
</reference>
<sequence length="125" mass="14153">MSYRLANASGGNIKTLGTTANYPLPQFPTIQPEDDLTKTYNTEHHTRHGIIMGTIDYGAKRLWPLEWQFINSAEVAALQVFADLRVFQFDNGDGTLINVRMVEKDFKPVNQRGGYFGVKMTLEEL</sequence>